<evidence type="ECO:0000256" key="3">
    <source>
        <dbReference type="ARBA" id="ARBA00022692"/>
    </source>
</evidence>
<dbReference type="PROSITE" id="PS50929">
    <property type="entry name" value="ABC_TM1F"/>
    <property type="match status" value="1"/>
</dbReference>
<organism evidence="11 12">
    <name type="scientific">Hyphococcus aureus</name>
    <dbReference type="NCBI Taxonomy" id="2666033"/>
    <lineage>
        <taxon>Bacteria</taxon>
        <taxon>Pseudomonadati</taxon>
        <taxon>Pseudomonadota</taxon>
        <taxon>Alphaproteobacteria</taxon>
        <taxon>Parvularculales</taxon>
        <taxon>Parvularculaceae</taxon>
        <taxon>Hyphococcus</taxon>
    </lineage>
</organism>
<dbReference type="Gene3D" id="3.40.50.300">
    <property type="entry name" value="P-loop containing nucleotide triphosphate hydrolases"/>
    <property type="match status" value="1"/>
</dbReference>
<keyword evidence="6 8" id="KW-1133">Transmembrane helix</keyword>
<dbReference type="EMBL" id="JBHPON010000003">
    <property type="protein sequence ID" value="MFC6037414.1"/>
    <property type="molecule type" value="Genomic_DNA"/>
</dbReference>
<dbReference type="GO" id="GO:0005524">
    <property type="term" value="F:ATP binding"/>
    <property type="evidence" value="ECO:0007669"/>
    <property type="project" value="UniProtKB-KW"/>
</dbReference>
<comment type="subcellular location">
    <subcellularLocation>
        <location evidence="1">Cell membrane</location>
        <topology evidence="1">Multi-pass membrane protein</topology>
    </subcellularLocation>
</comment>
<name>A0ABW1L0T4_9PROT</name>
<evidence type="ECO:0000259" key="10">
    <source>
        <dbReference type="PROSITE" id="PS50929"/>
    </source>
</evidence>
<dbReference type="PANTHER" id="PTHR24221">
    <property type="entry name" value="ATP-BINDING CASSETTE SUB-FAMILY B"/>
    <property type="match status" value="1"/>
</dbReference>
<feature type="transmembrane region" description="Helical" evidence="8">
    <location>
        <begin position="273"/>
        <end position="291"/>
    </location>
</feature>
<protein>
    <submittedName>
        <fullName evidence="11">ABCB family ABC transporter ATP-binding protein/permease</fullName>
    </submittedName>
</protein>
<evidence type="ECO:0000313" key="12">
    <source>
        <dbReference type="Proteomes" id="UP001596116"/>
    </source>
</evidence>
<dbReference type="SUPFAM" id="SSF90123">
    <property type="entry name" value="ABC transporter transmembrane region"/>
    <property type="match status" value="1"/>
</dbReference>
<dbReference type="Proteomes" id="UP001596116">
    <property type="component" value="Unassembled WGS sequence"/>
</dbReference>
<dbReference type="InterPro" id="IPR027417">
    <property type="entry name" value="P-loop_NTPase"/>
</dbReference>
<accession>A0ABW1L0T4</accession>
<feature type="transmembrane region" description="Helical" evidence="8">
    <location>
        <begin position="185"/>
        <end position="204"/>
    </location>
</feature>
<keyword evidence="4" id="KW-0547">Nucleotide-binding</keyword>
<feature type="transmembrane region" description="Helical" evidence="8">
    <location>
        <begin position="72"/>
        <end position="93"/>
    </location>
</feature>
<dbReference type="SUPFAM" id="SSF52540">
    <property type="entry name" value="P-loop containing nucleoside triphosphate hydrolases"/>
    <property type="match status" value="1"/>
</dbReference>
<dbReference type="Pfam" id="PF00005">
    <property type="entry name" value="ABC_tran"/>
    <property type="match status" value="1"/>
</dbReference>
<evidence type="ECO:0000256" key="4">
    <source>
        <dbReference type="ARBA" id="ARBA00022741"/>
    </source>
</evidence>
<evidence type="ECO:0000256" key="5">
    <source>
        <dbReference type="ARBA" id="ARBA00022840"/>
    </source>
</evidence>
<dbReference type="InterPro" id="IPR003439">
    <property type="entry name" value="ABC_transporter-like_ATP-bd"/>
</dbReference>
<feature type="transmembrane region" description="Helical" evidence="8">
    <location>
        <begin position="152"/>
        <end position="179"/>
    </location>
</feature>
<dbReference type="InterPro" id="IPR003593">
    <property type="entry name" value="AAA+_ATPase"/>
</dbReference>
<evidence type="ECO:0000256" key="2">
    <source>
        <dbReference type="ARBA" id="ARBA00022448"/>
    </source>
</evidence>
<keyword evidence="3 8" id="KW-0812">Transmembrane</keyword>
<dbReference type="PROSITE" id="PS00211">
    <property type="entry name" value="ABC_TRANSPORTER_1"/>
    <property type="match status" value="1"/>
</dbReference>
<sequence>MPPDHDQEFNSAPTPFGQSIARMFKVLLRPELVKWRFRIALAFFLTVISKGFAVIAPVFMGNGVNRLIDGETASAGLSFAVFFILFAAARFAANGLPYVRDGFFSPVTQDAQRLLAVDAFRHAQHLDMQFHLTRRSGALNRIIERGAGAMDYLFRFLAFNIGPTIVELVFAAVVLAVFYGVQFSLAAVIVIVLYSGFTITVTEWRNKQRRAMNEADTRLRGIALDTLANFETVKAFASEDREAGRYDEAQQDYNSHMVKVQQSLSVLNAGQELIMTGGLLAAVLLAGHGVISGEMKAGDVTAVMLMLLNIYRPLNILGWAWREIKQGSVDIEKLFALMDRKSEVADAPDARQFISGEGDVRFDHVAFAHEGRASGLKDVSFTVPGGAFVGVVGPSGAGKSTVLKLLFRFYDPASGRILVDGQDIRAVSQQSLRAALGLVPQEVVLFNDTLRFNLAYARLDASDEEIMAAADRAQLRGFIESLPAGLDTKVGERGLKLSGGEKQRVGVARAILLDPAILILDEATSSLDSTTEQEVQAALKEAARGRTTIAVAHRLSTIAGADMILVFNDGEIVEQGRHQDLIAKDGLYASLWRRQSQTSDGAEDAILQMADV</sequence>
<evidence type="ECO:0000259" key="9">
    <source>
        <dbReference type="PROSITE" id="PS50893"/>
    </source>
</evidence>
<keyword evidence="7 8" id="KW-0472">Membrane</keyword>
<dbReference type="PROSITE" id="PS50893">
    <property type="entry name" value="ABC_TRANSPORTER_2"/>
    <property type="match status" value="1"/>
</dbReference>
<dbReference type="PANTHER" id="PTHR24221:SF402">
    <property type="entry name" value="IRON-SULFUR CLUSTERS TRANSPORTER ABCB7, MITOCHONDRIAL"/>
    <property type="match status" value="1"/>
</dbReference>
<dbReference type="Pfam" id="PF00664">
    <property type="entry name" value="ABC_membrane"/>
    <property type="match status" value="1"/>
</dbReference>
<keyword evidence="2" id="KW-0813">Transport</keyword>
<feature type="domain" description="ABC transporter" evidence="9">
    <location>
        <begin position="360"/>
        <end position="594"/>
    </location>
</feature>
<feature type="domain" description="ABC transmembrane type-1" evidence="10">
    <location>
        <begin position="40"/>
        <end position="326"/>
    </location>
</feature>
<dbReference type="InterPro" id="IPR017871">
    <property type="entry name" value="ABC_transporter-like_CS"/>
</dbReference>
<dbReference type="InterPro" id="IPR036640">
    <property type="entry name" value="ABC1_TM_sf"/>
</dbReference>
<dbReference type="RefSeq" id="WP_379881190.1">
    <property type="nucleotide sequence ID" value="NZ_JBHPON010000003.1"/>
</dbReference>
<evidence type="ECO:0000256" key="1">
    <source>
        <dbReference type="ARBA" id="ARBA00004651"/>
    </source>
</evidence>
<keyword evidence="5 11" id="KW-0067">ATP-binding</keyword>
<keyword evidence="12" id="KW-1185">Reference proteome</keyword>
<dbReference type="CDD" id="cd18582">
    <property type="entry name" value="ABC_6TM_ATM1_ABCB7"/>
    <property type="match status" value="1"/>
</dbReference>
<evidence type="ECO:0000256" key="7">
    <source>
        <dbReference type="ARBA" id="ARBA00023136"/>
    </source>
</evidence>
<evidence type="ECO:0000256" key="6">
    <source>
        <dbReference type="ARBA" id="ARBA00022989"/>
    </source>
</evidence>
<dbReference type="SMART" id="SM00382">
    <property type="entry name" value="AAA"/>
    <property type="match status" value="1"/>
</dbReference>
<gene>
    <name evidence="11" type="ORF">ACFMB1_17795</name>
</gene>
<dbReference type="Gene3D" id="1.20.1560.10">
    <property type="entry name" value="ABC transporter type 1, transmembrane domain"/>
    <property type="match status" value="1"/>
</dbReference>
<comment type="caution">
    <text evidence="11">The sequence shown here is derived from an EMBL/GenBank/DDBJ whole genome shotgun (WGS) entry which is preliminary data.</text>
</comment>
<dbReference type="InterPro" id="IPR039421">
    <property type="entry name" value="Type_1_exporter"/>
</dbReference>
<feature type="transmembrane region" description="Helical" evidence="8">
    <location>
        <begin position="39"/>
        <end position="60"/>
    </location>
</feature>
<reference evidence="11 12" key="1">
    <citation type="submission" date="2024-09" db="EMBL/GenBank/DDBJ databases">
        <authorList>
            <person name="Zhang Z.-H."/>
        </authorList>
    </citation>
    <scope>NUCLEOTIDE SEQUENCE [LARGE SCALE GENOMIC DNA]</scope>
    <source>
        <strain evidence="11 12">HHTR114</strain>
    </source>
</reference>
<evidence type="ECO:0000256" key="8">
    <source>
        <dbReference type="SAM" id="Phobius"/>
    </source>
</evidence>
<proteinExistence type="predicted"/>
<evidence type="ECO:0000313" key="11">
    <source>
        <dbReference type="EMBL" id="MFC6037414.1"/>
    </source>
</evidence>
<dbReference type="InterPro" id="IPR011527">
    <property type="entry name" value="ABC1_TM_dom"/>
</dbReference>